<dbReference type="AlphaFoldDB" id="A0A9P5XIF1"/>
<accession>A0A9P5XIF1</accession>
<protein>
    <submittedName>
        <fullName evidence="6">Amino acid transporter</fullName>
    </submittedName>
</protein>
<dbReference type="GO" id="GO:0015179">
    <property type="term" value="F:L-amino acid transmembrane transporter activity"/>
    <property type="evidence" value="ECO:0007669"/>
    <property type="project" value="TreeGrafter"/>
</dbReference>
<dbReference type="PIRSF" id="PIRSF006060">
    <property type="entry name" value="AA_transporter"/>
    <property type="match status" value="1"/>
</dbReference>
<keyword evidence="3 5" id="KW-1133">Transmembrane helix</keyword>
<evidence type="ECO:0000313" key="6">
    <source>
        <dbReference type="EMBL" id="KAF9450912.1"/>
    </source>
</evidence>
<dbReference type="Gene3D" id="1.20.1740.10">
    <property type="entry name" value="Amino acid/polyamine transporter I"/>
    <property type="match status" value="1"/>
</dbReference>
<feature type="transmembrane region" description="Helical" evidence="5">
    <location>
        <begin position="131"/>
        <end position="155"/>
    </location>
</feature>
<evidence type="ECO:0000256" key="4">
    <source>
        <dbReference type="ARBA" id="ARBA00023136"/>
    </source>
</evidence>
<feature type="transmembrane region" description="Helical" evidence="5">
    <location>
        <begin position="334"/>
        <end position="358"/>
    </location>
</feature>
<dbReference type="InterPro" id="IPR002293">
    <property type="entry name" value="AA/rel_permease1"/>
</dbReference>
<evidence type="ECO:0000256" key="3">
    <source>
        <dbReference type="ARBA" id="ARBA00022989"/>
    </source>
</evidence>
<dbReference type="PANTHER" id="PTHR11785">
    <property type="entry name" value="AMINO ACID TRANSPORTER"/>
    <property type="match status" value="1"/>
</dbReference>
<comment type="subcellular location">
    <subcellularLocation>
        <location evidence="1">Membrane</location>
        <topology evidence="1">Multi-pass membrane protein</topology>
    </subcellularLocation>
</comment>
<gene>
    <name evidence="6" type="ORF">P691DRAFT_809261</name>
</gene>
<dbReference type="PANTHER" id="PTHR11785:SF353">
    <property type="entry name" value="METHIONINE TRANSPORTER (EUROFUNG)"/>
    <property type="match status" value="1"/>
</dbReference>
<feature type="transmembrane region" description="Helical" evidence="5">
    <location>
        <begin position="412"/>
        <end position="431"/>
    </location>
</feature>
<evidence type="ECO:0000256" key="5">
    <source>
        <dbReference type="SAM" id="Phobius"/>
    </source>
</evidence>
<reference evidence="6" key="1">
    <citation type="submission" date="2020-11" db="EMBL/GenBank/DDBJ databases">
        <authorList>
            <consortium name="DOE Joint Genome Institute"/>
            <person name="Ahrendt S."/>
            <person name="Riley R."/>
            <person name="Andreopoulos W."/>
            <person name="Labutti K."/>
            <person name="Pangilinan J."/>
            <person name="Ruiz-Duenas F.J."/>
            <person name="Barrasa J.M."/>
            <person name="Sanchez-Garcia M."/>
            <person name="Camarero S."/>
            <person name="Miyauchi S."/>
            <person name="Serrano A."/>
            <person name="Linde D."/>
            <person name="Babiker R."/>
            <person name="Drula E."/>
            <person name="Ayuso-Fernandez I."/>
            <person name="Pacheco R."/>
            <person name="Padilla G."/>
            <person name="Ferreira P."/>
            <person name="Barriuso J."/>
            <person name="Kellner H."/>
            <person name="Castanera R."/>
            <person name="Alfaro M."/>
            <person name="Ramirez L."/>
            <person name="Pisabarro A.G."/>
            <person name="Kuo A."/>
            <person name="Tritt A."/>
            <person name="Lipzen A."/>
            <person name="He G."/>
            <person name="Yan M."/>
            <person name="Ng V."/>
            <person name="Cullen D."/>
            <person name="Martin F."/>
            <person name="Rosso M.-N."/>
            <person name="Henrissat B."/>
            <person name="Hibbett D."/>
            <person name="Martinez A.T."/>
            <person name="Grigoriev I.V."/>
        </authorList>
    </citation>
    <scope>NUCLEOTIDE SEQUENCE</scope>
    <source>
        <strain evidence="6">MF-IS2</strain>
    </source>
</reference>
<evidence type="ECO:0000256" key="2">
    <source>
        <dbReference type="ARBA" id="ARBA00022692"/>
    </source>
</evidence>
<feature type="transmembrane region" description="Helical" evidence="5">
    <location>
        <begin position="379"/>
        <end position="400"/>
    </location>
</feature>
<sequence>MALLHDDNATPLPHDMEAVDSGLEDQVGPASSATAELGAPVENTDPLGRHVTLFAAIMLDVGQITGSGIFSVPGTILNSVGSIGVSLLYWIIAPLFAFSGLSLYSELASMFPKRSGAEVVYLEQAYPKPKYFVSTTFAITTILMSFSAANAVVFAQYWLTALDLPITSASQTHTAIGVSLVSLSLVAISTKWSLQAVKFLSSFKIISLAFVVLTGLAVLLGLTNIKDPYANFRHPFEGTSLSVNAFALTLVKANHSFIGWQNAFNVLGEIKSRDPARTARKAGRIALGLTAFLFFFINVSYIAAVPKEEIKNSGQLVAALFFQHVYGYRWGVKILSYLVALNCFGNLVAVTISHARLIREVARQGLLPFPGLFSSTKPFGTPLGPVILKGAISIFVILLVPAKDAFNFVLDLASYPSYLFQCIMIAGIWLLRKRRKLAGIAPSPLQAKRSSVLLYLSLCLVMVVMPWVPPKSGHGDVSFWYATYCVAAIFVLLTTALYYWIWIILLPRLGGYEIVEILEGSEDGSRNKRLVRRYKNAELQSLLSSTVTT</sequence>
<organism evidence="6 7">
    <name type="scientific">Macrolepiota fuliginosa MF-IS2</name>
    <dbReference type="NCBI Taxonomy" id="1400762"/>
    <lineage>
        <taxon>Eukaryota</taxon>
        <taxon>Fungi</taxon>
        <taxon>Dikarya</taxon>
        <taxon>Basidiomycota</taxon>
        <taxon>Agaricomycotina</taxon>
        <taxon>Agaricomycetes</taxon>
        <taxon>Agaricomycetidae</taxon>
        <taxon>Agaricales</taxon>
        <taxon>Agaricineae</taxon>
        <taxon>Agaricaceae</taxon>
        <taxon>Macrolepiota</taxon>
    </lineage>
</organism>
<dbReference type="Pfam" id="PF13520">
    <property type="entry name" value="AA_permease_2"/>
    <property type="match status" value="1"/>
</dbReference>
<name>A0A9P5XIF1_9AGAR</name>
<feature type="transmembrane region" description="Helical" evidence="5">
    <location>
        <begin position="87"/>
        <end position="104"/>
    </location>
</feature>
<dbReference type="EMBL" id="MU151095">
    <property type="protein sequence ID" value="KAF9450912.1"/>
    <property type="molecule type" value="Genomic_DNA"/>
</dbReference>
<keyword evidence="2 5" id="KW-0812">Transmembrane</keyword>
<proteinExistence type="predicted"/>
<feature type="transmembrane region" description="Helical" evidence="5">
    <location>
        <begin position="175"/>
        <end position="194"/>
    </location>
</feature>
<dbReference type="GO" id="GO:0016020">
    <property type="term" value="C:membrane"/>
    <property type="evidence" value="ECO:0007669"/>
    <property type="project" value="UniProtKB-SubCell"/>
</dbReference>
<dbReference type="OrthoDB" id="5982228at2759"/>
<evidence type="ECO:0000313" key="7">
    <source>
        <dbReference type="Proteomes" id="UP000807342"/>
    </source>
</evidence>
<feature type="transmembrane region" description="Helical" evidence="5">
    <location>
        <begin position="452"/>
        <end position="469"/>
    </location>
</feature>
<dbReference type="InterPro" id="IPR050598">
    <property type="entry name" value="AminoAcid_Transporter"/>
</dbReference>
<evidence type="ECO:0000256" key="1">
    <source>
        <dbReference type="ARBA" id="ARBA00004141"/>
    </source>
</evidence>
<comment type="caution">
    <text evidence="6">The sequence shown here is derived from an EMBL/GenBank/DDBJ whole genome shotgun (WGS) entry which is preliminary data.</text>
</comment>
<dbReference type="Proteomes" id="UP000807342">
    <property type="component" value="Unassembled WGS sequence"/>
</dbReference>
<keyword evidence="7" id="KW-1185">Reference proteome</keyword>
<feature type="transmembrane region" description="Helical" evidence="5">
    <location>
        <begin position="206"/>
        <end position="225"/>
    </location>
</feature>
<feature type="transmembrane region" description="Helical" evidence="5">
    <location>
        <begin position="481"/>
        <end position="501"/>
    </location>
</feature>
<feature type="transmembrane region" description="Helical" evidence="5">
    <location>
        <begin position="285"/>
        <end position="304"/>
    </location>
</feature>
<keyword evidence="4 5" id="KW-0472">Membrane</keyword>